<protein>
    <submittedName>
        <fullName evidence="2">Uncharacterized protein</fullName>
    </submittedName>
</protein>
<keyword evidence="3" id="KW-1185">Reference proteome</keyword>
<accession>A0A1R1SMK7</accession>
<dbReference type="STRING" id="67365.GCA_001704635_06956"/>
<evidence type="ECO:0000313" key="2">
    <source>
        <dbReference type="EMBL" id="OMI39544.1"/>
    </source>
</evidence>
<dbReference type="EMBL" id="ASQP01000153">
    <property type="protein sequence ID" value="OMI39544.1"/>
    <property type="molecule type" value="Genomic_DNA"/>
</dbReference>
<feature type="transmembrane region" description="Helical" evidence="1">
    <location>
        <begin position="12"/>
        <end position="33"/>
    </location>
</feature>
<feature type="transmembrane region" description="Helical" evidence="1">
    <location>
        <begin position="225"/>
        <end position="248"/>
    </location>
</feature>
<feature type="transmembrane region" description="Helical" evidence="1">
    <location>
        <begin position="193"/>
        <end position="213"/>
    </location>
</feature>
<evidence type="ECO:0000256" key="1">
    <source>
        <dbReference type="SAM" id="Phobius"/>
    </source>
</evidence>
<dbReference type="Proteomes" id="UP000186168">
    <property type="component" value="Unassembled WGS sequence"/>
</dbReference>
<feature type="transmembrane region" description="Helical" evidence="1">
    <location>
        <begin position="290"/>
        <end position="309"/>
    </location>
</feature>
<name>A0A1R1SMK7_9ACTN</name>
<keyword evidence="1" id="KW-0472">Membrane</keyword>
<proteinExistence type="predicted"/>
<dbReference type="RefSeq" id="WP_065963279.1">
    <property type="nucleotide sequence ID" value="NZ_ASQP01000153.1"/>
</dbReference>
<sequence>MTGTRGFLVRRLMTLLLLSAAVTAALFTAYYGVSRNTHAVRDESAPAILQVAAAEVALDDSYDGAERSLTGGTGDIEGLGEDYRTTLSTANQALAQALKSTTAGTSARQSLLTVTGLVSSYGDLIQQAYVNRDNAALRDAYLGYAETMLRGGDGSAARVRPGDSDILARLAKVQGKQLRLLDQQTSFGRLLTLAWWVLVPAAYLAAAVLLVRTQRFLRHRFRRRFNPALLVATGLLLLAVPTLAVLSYQTQDRLSQARTSLRQPNIGNAPDTTNKRVSTKMAETHWRTGAVAWIPMGGVLLAALVLVGLQPRIDEYRFRAR</sequence>
<reference evidence="2 3" key="1">
    <citation type="submission" date="2013-05" db="EMBL/GenBank/DDBJ databases">
        <title>Genome sequence of Streptomyces sparsogenes DSM 40356.</title>
        <authorList>
            <person name="Coyne S."/>
            <person name="Seebeck F.P."/>
        </authorList>
    </citation>
    <scope>NUCLEOTIDE SEQUENCE [LARGE SCALE GENOMIC DNA]</scope>
    <source>
        <strain evidence="2 3">DSM 40356</strain>
    </source>
</reference>
<evidence type="ECO:0000313" key="3">
    <source>
        <dbReference type="Proteomes" id="UP000186168"/>
    </source>
</evidence>
<dbReference type="GeneID" id="96744454"/>
<organism evidence="2 3">
    <name type="scientific">Streptomyces sparsogenes DSM 40356</name>
    <dbReference type="NCBI Taxonomy" id="1331668"/>
    <lineage>
        <taxon>Bacteria</taxon>
        <taxon>Bacillati</taxon>
        <taxon>Actinomycetota</taxon>
        <taxon>Actinomycetes</taxon>
        <taxon>Kitasatosporales</taxon>
        <taxon>Streptomycetaceae</taxon>
        <taxon>Streptomyces</taxon>
    </lineage>
</organism>
<keyword evidence="1" id="KW-1133">Transmembrane helix</keyword>
<dbReference type="AlphaFoldDB" id="A0A1R1SMK7"/>
<comment type="caution">
    <text evidence="2">The sequence shown here is derived from an EMBL/GenBank/DDBJ whole genome shotgun (WGS) entry which is preliminary data.</text>
</comment>
<keyword evidence="1" id="KW-0812">Transmembrane</keyword>
<gene>
    <name evidence="2" type="ORF">SPAR_10472</name>
</gene>